<dbReference type="GO" id="GO:0032259">
    <property type="term" value="P:methylation"/>
    <property type="evidence" value="ECO:0007669"/>
    <property type="project" value="UniProtKB-KW"/>
</dbReference>
<dbReference type="STRING" id="630515.SAMN04489812_3095"/>
<keyword evidence="4" id="KW-1185">Reference proteome</keyword>
<dbReference type="Gene3D" id="3.40.50.150">
    <property type="entry name" value="Vaccinia Virus protein VP39"/>
    <property type="match status" value="1"/>
</dbReference>
<protein>
    <submittedName>
        <fullName evidence="3">Methyltransferase domain-containing protein</fullName>
    </submittedName>
</protein>
<evidence type="ECO:0000313" key="4">
    <source>
        <dbReference type="Proteomes" id="UP000199103"/>
    </source>
</evidence>
<reference evidence="3 4" key="1">
    <citation type="submission" date="2016-10" db="EMBL/GenBank/DDBJ databases">
        <authorList>
            <person name="de Groot N.N."/>
        </authorList>
    </citation>
    <scope>NUCLEOTIDE SEQUENCE [LARGE SCALE GENOMIC DNA]</scope>
    <source>
        <strain evidence="3 4">DSM 21800</strain>
    </source>
</reference>
<dbReference type="Pfam" id="PF13489">
    <property type="entry name" value="Methyltransf_23"/>
    <property type="match status" value="1"/>
</dbReference>
<feature type="region of interest" description="Disordered" evidence="2">
    <location>
        <begin position="1"/>
        <end position="23"/>
    </location>
</feature>
<dbReference type="Proteomes" id="UP000199103">
    <property type="component" value="Chromosome I"/>
</dbReference>
<accession>A0A1H1V7F8</accession>
<proteinExistence type="predicted"/>
<gene>
    <name evidence="3" type="ORF">SAMN04489812_3095</name>
</gene>
<evidence type="ECO:0000256" key="2">
    <source>
        <dbReference type="SAM" id="MobiDB-lite"/>
    </source>
</evidence>
<keyword evidence="1 3" id="KW-0808">Transferase</keyword>
<dbReference type="PANTHER" id="PTHR43861:SF3">
    <property type="entry name" value="PUTATIVE (AFU_ORTHOLOGUE AFUA_2G14390)-RELATED"/>
    <property type="match status" value="1"/>
</dbReference>
<dbReference type="CDD" id="cd02440">
    <property type="entry name" value="AdoMet_MTases"/>
    <property type="match status" value="1"/>
</dbReference>
<sequence>MTVSSTNHVPAEPTPTRRDGTRYLWDDEPDLGAEHLELLELVLDPYSIGQLERLDLPERARCLEIGAGNGSIARWLAQRPDPAVGSVLATDLDTAYLSPMAGVSVLQHDITDGVPGGPYDLIHARMVLTHLPDRDAVLSRLVDALAPGGWLLLGDSAAPPTLAARPDPADEEAFQRFARMAYEMVAPAAGQALTWAGGTHTLMQDAGLSDIHADRFSFLTRGGDLGCRLHLNLSRQGATHLRKAGLSEEDLDRYQRLLMKPSFRSWFYQLVYTRGRKPQARPSDPVRPRGG</sequence>
<dbReference type="PANTHER" id="PTHR43861">
    <property type="entry name" value="TRANS-ACONITATE 2-METHYLTRANSFERASE-RELATED"/>
    <property type="match status" value="1"/>
</dbReference>
<organism evidence="3 4">
    <name type="scientific">Microlunatus soli</name>
    <dbReference type="NCBI Taxonomy" id="630515"/>
    <lineage>
        <taxon>Bacteria</taxon>
        <taxon>Bacillati</taxon>
        <taxon>Actinomycetota</taxon>
        <taxon>Actinomycetes</taxon>
        <taxon>Propionibacteriales</taxon>
        <taxon>Propionibacteriaceae</taxon>
        <taxon>Microlunatus</taxon>
    </lineage>
</organism>
<dbReference type="SUPFAM" id="SSF53335">
    <property type="entry name" value="S-adenosyl-L-methionine-dependent methyltransferases"/>
    <property type="match status" value="1"/>
</dbReference>
<dbReference type="OrthoDB" id="9791837at2"/>
<evidence type="ECO:0000256" key="1">
    <source>
        <dbReference type="ARBA" id="ARBA00022679"/>
    </source>
</evidence>
<name>A0A1H1V7F8_9ACTN</name>
<dbReference type="AlphaFoldDB" id="A0A1H1V7F8"/>
<dbReference type="EMBL" id="LT629772">
    <property type="protein sequence ID" value="SDS80613.1"/>
    <property type="molecule type" value="Genomic_DNA"/>
</dbReference>
<dbReference type="InterPro" id="IPR029063">
    <property type="entry name" value="SAM-dependent_MTases_sf"/>
</dbReference>
<evidence type="ECO:0000313" key="3">
    <source>
        <dbReference type="EMBL" id="SDS80613.1"/>
    </source>
</evidence>
<dbReference type="RefSeq" id="WP_091526180.1">
    <property type="nucleotide sequence ID" value="NZ_LT629772.1"/>
</dbReference>
<keyword evidence="3" id="KW-0489">Methyltransferase</keyword>
<dbReference type="GO" id="GO:0008168">
    <property type="term" value="F:methyltransferase activity"/>
    <property type="evidence" value="ECO:0007669"/>
    <property type="project" value="UniProtKB-KW"/>
</dbReference>